<sequence>MDSANSRASVSTAAAAAAVERKIQTWNVEVDEIIRRWNRWVYIKVFNRQASRSKTFVIPKGLIMFLLRSRRFLEGKRDMDRRCTLMDVVRNPVNTVLQRREDKLEQRRKEVEVDGNYK</sequence>
<comment type="caution">
    <text evidence="1">The sequence shown here is derived from an EMBL/GenBank/DDBJ whole genome shotgun (WGS) entry which is preliminary data.</text>
</comment>
<reference evidence="1 2" key="1">
    <citation type="journal article" date="2024" name="Ann. Entomol. Soc. Am.">
        <title>Genomic analyses of the southern and eastern yellowjacket wasps (Hymenoptera: Vespidae) reveal evolutionary signatures of social life.</title>
        <authorList>
            <person name="Catto M.A."/>
            <person name="Caine P.B."/>
            <person name="Orr S.E."/>
            <person name="Hunt B.G."/>
            <person name="Goodisman M.A.D."/>
        </authorList>
    </citation>
    <scope>NUCLEOTIDE SEQUENCE [LARGE SCALE GENOMIC DNA]</scope>
    <source>
        <strain evidence="1">232</strain>
        <tissue evidence="1">Head and thorax</tissue>
    </source>
</reference>
<dbReference type="Proteomes" id="UP001607303">
    <property type="component" value="Unassembled WGS sequence"/>
</dbReference>
<accession>A0ABD2CXG2</accession>
<proteinExistence type="predicted"/>
<name>A0ABD2CXG2_VESMC</name>
<dbReference type="EMBL" id="JAYRBN010000026">
    <property type="protein sequence ID" value="KAL2749832.1"/>
    <property type="molecule type" value="Genomic_DNA"/>
</dbReference>
<evidence type="ECO:0000313" key="1">
    <source>
        <dbReference type="EMBL" id="KAL2749832.1"/>
    </source>
</evidence>
<organism evidence="1 2">
    <name type="scientific">Vespula maculifrons</name>
    <name type="common">Eastern yellow jacket</name>
    <name type="synonym">Wasp</name>
    <dbReference type="NCBI Taxonomy" id="7453"/>
    <lineage>
        <taxon>Eukaryota</taxon>
        <taxon>Metazoa</taxon>
        <taxon>Ecdysozoa</taxon>
        <taxon>Arthropoda</taxon>
        <taxon>Hexapoda</taxon>
        <taxon>Insecta</taxon>
        <taxon>Pterygota</taxon>
        <taxon>Neoptera</taxon>
        <taxon>Endopterygota</taxon>
        <taxon>Hymenoptera</taxon>
        <taxon>Apocrita</taxon>
        <taxon>Aculeata</taxon>
        <taxon>Vespoidea</taxon>
        <taxon>Vespidae</taxon>
        <taxon>Vespinae</taxon>
        <taxon>Vespula</taxon>
    </lineage>
</organism>
<gene>
    <name evidence="1" type="ORF">V1477_001903</name>
</gene>
<keyword evidence="2" id="KW-1185">Reference proteome</keyword>
<evidence type="ECO:0000313" key="2">
    <source>
        <dbReference type="Proteomes" id="UP001607303"/>
    </source>
</evidence>
<dbReference type="AlphaFoldDB" id="A0ABD2CXG2"/>
<protein>
    <submittedName>
        <fullName evidence="1">Uncharacterized protein</fullName>
    </submittedName>
</protein>